<feature type="domain" description="EF-hand" evidence="4">
    <location>
        <begin position="153"/>
        <end position="187"/>
    </location>
</feature>
<dbReference type="Proteomes" id="UP001229421">
    <property type="component" value="Unassembled WGS sequence"/>
</dbReference>
<dbReference type="InterPro" id="IPR002048">
    <property type="entry name" value="EF_hand_dom"/>
</dbReference>
<evidence type="ECO:0000313" key="6">
    <source>
        <dbReference type="Proteomes" id="UP001229421"/>
    </source>
</evidence>
<dbReference type="Pfam" id="PF13499">
    <property type="entry name" value="EF-hand_7"/>
    <property type="match status" value="1"/>
</dbReference>
<organism evidence="5 6">
    <name type="scientific">Tagetes erecta</name>
    <name type="common">African marigold</name>
    <dbReference type="NCBI Taxonomy" id="13708"/>
    <lineage>
        <taxon>Eukaryota</taxon>
        <taxon>Viridiplantae</taxon>
        <taxon>Streptophyta</taxon>
        <taxon>Embryophyta</taxon>
        <taxon>Tracheophyta</taxon>
        <taxon>Spermatophyta</taxon>
        <taxon>Magnoliopsida</taxon>
        <taxon>eudicotyledons</taxon>
        <taxon>Gunneridae</taxon>
        <taxon>Pentapetalae</taxon>
        <taxon>asterids</taxon>
        <taxon>campanulids</taxon>
        <taxon>Asterales</taxon>
        <taxon>Asteraceae</taxon>
        <taxon>Asteroideae</taxon>
        <taxon>Heliantheae alliance</taxon>
        <taxon>Tageteae</taxon>
        <taxon>Tagetes</taxon>
    </lineage>
</organism>
<gene>
    <name evidence="5" type="ORF">QVD17_36704</name>
</gene>
<keyword evidence="2" id="KW-0677">Repeat</keyword>
<evidence type="ECO:0000256" key="1">
    <source>
        <dbReference type="ARBA" id="ARBA00022723"/>
    </source>
</evidence>
<dbReference type="EMBL" id="JAUHHV010000010">
    <property type="protein sequence ID" value="KAK1410169.1"/>
    <property type="molecule type" value="Genomic_DNA"/>
</dbReference>
<dbReference type="InterPro" id="IPR011992">
    <property type="entry name" value="EF-hand-dom_pair"/>
</dbReference>
<dbReference type="Gene3D" id="1.10.238.10">
    <property type="entry name" value="EF-hand"/>
    <property type="match status" value="1"/>
</dbReference>
<dbReference type="PANTHER" id="PTHR10891">
    <property type="entry name" value="EF-HAND CALCIUM-BINDING DOMAIN CONTAINING PROTEIN"/>
    <property type="match status" value="1"/>
</dbReference>
<protein>
    <recommendedName>
        <fullName evidence="4">EF-hand domain-containing protein</fullName>
    </recommendedName>
</protein>
<evidence type="ECO:0000256" key="3">
    <source>
        <dbReference type="ARBA" id="ARBA00022837"/>
    </source>
</evidence>
<dbReference type="SUPFAM" id="SSF47473">
    <property type="entry name" value="EF-hand"/>
    <property type="match status" value="1"/>
</dbReference>
<comment type="caution">
    <text evidence="5">The sequence shown here is derived from an EMBL/GenBank/DDBJ whole genome shotgun (WGS) entry which is preliminary data.</text>
</comment>
<dbReference type="InterPro" id="IPR018247">
    <property type="entry name" value="EF_Hand_1_Ca_BS"/>
</dbReference>
<evidence type="ECO:0000259" key="4">
    <source>
        <dbReference type="PROSITE" id="PS50222"/>
    </source>
</evidence>
<keyword evidence="3" id="KW-0106">Calcium</keyword>
<dbReference type="AlphaFoldDB" id="A0AAD8JSX3"/>
<dbReference type="PROSITE" id="PS50222">
    <property type="entry name" value="EF_HAND_2"/>
    <property type="match status" value="2"/>
</dbReference>
<evidence type="ECO:0000256" key="2">
    <source>
        <dbReference type="ARBA" id="ARBA00022737"/>
    </source>
</evidence>
<name>A0AAD8JSX3_TARER</name>
<proteinExistence type="predicted"/>
<keyword evidence="1" id="KW-0479">Metal-binding</keyword>
<sequence>MSLMIAELIQYFFLQIILNRVTMILNFFSKSNLSIHRFLTQRSKTPIEKTITDSRSSRTQLSTTNKNTINNDSLRGDDLKLLMANFGLFSHPDSEKLPEVLNSEDIFNVFEDDEPRLDEVKEAFDAFDENRDGFIDAWELHRVMFVLGLKERIDMEDCRKMIGAFDVNADGRIDFDEFVKLMEHSLC</sequence>
<reference evidence="5" key="1">
    <citation type="journal article" date="2023" name="bioRxiv">
        <title>Improved chromosome-level genome assembly for marigold (Tagetes erecta).</title>
        <authorList>
            <person name="Jiang F."/>
            <person name="Yuan L."/>
            <person name="Wang S."/>
            <person name="Wang H."/>
            <person name="Xu D."/>
            <person name="Wang A."/>
            <person name="Fan W."/>
        </authorList>
    </citation>
    <scope>NUCLEOTIDE SEQUENCE</scope>
    <source>
        <strain evidence="5">WSJ</strain>
        <tissue evidence="5">Leaf</tissue>
    </source>
</reference>
<evidence type="ECO:0000313" key="5">
    <source>
        <dbReference type="EMBL" id="KAK1410169.1"/>
    </source>
</evidence>
<dbReference type="GO" id="GO:0005509">
    <property type="term" value="F:calcium ion binding"/>
    <property type="evidence" value="ECO:0007669"/>
    <property type="project" value="InterPro"/>
</dbReference>
<feature type="domain" description="EF-hand" evidence="4">
    <location>
        <begin position="115"/>
        <end position="150"/>
    </location>
</feature>
<dbReference type="InterPro" id="IPR039647">
    <property type="entry name" value="EF_hand_pair_protein_CML-like"/>
</dbReference>
<dbReference type="PROSITE" id="PS00018">
    <property type="entry name" value="EF_HAND_1"/>
    <property type="match status" value="2"/>
</dbReference>
<dbReference type="FunFam" id="1.10.238.10:FF:000003">
    <property type="entry name" value="Calmodulin A"/>
    <property type="match status" value="1"/>
</dbReference>
<dbReference type="SMART" id="SM00054">
    <property type="entry name" value="EFh"/>
    <property type="match status" value="2"/>
</dbReference>
<keyword evidence="6" id="KW-1185">Reference proteome</keyword>
<accession>A0AAD8JSX3</accession>
<dbReference type="CDD" id="cd00051">
    <property type="entry name" value="EFh"/>
    <property type="match status" value="1"/>
</dbReference>